<organism evidence="1">
    <name type="scientific">Rhizophora mucronata</name>
    <name type="common">Asiatic mangrove</name>
    <dbReference type="NCBI Taxonomy" id="61149"/>
    <lineage>
        <taxon>Eukaryota</taxon>
        <taxon>Viridiplantae</taxon>
        <taxon>Streptophyta</taxon>
        <taxon>Embryophyta</taxon>
        <taxon>Tracheophyta</taxon>
        <taxon>Spermatophyta</taxon>
        <taxon>Magnoliopsida</taxon>
        <taxon>eudicotyledons</taxon>
        <taxon>Gunneridae</taxon>
        <taxon>Pentapetalae</taxon>
        <taxon>rosids</taxon>
        <taxon>fabids</taxon>
        <taxon>Malpighiales</taxon>
        <taxon>Rhizophoraceae</taxon>
        <taxon>Rhizophora</taxon>
    </lineage>
</organism>
<evidence type="ECO:0000313" key="1">
    <source>
        <dbReference type="EMBL" id="MBX72069.1"/>
    </source>
</evidence>
<dbReference type="EMBL" id="GGEC01091585">
    <property type="protein sequence ID" value="MBX72069.1"/>
    <property type="molecule type" value="Transcribed_RNA"/>
</dbReference>
<accession>A0A2P2QYK2</accession>
<proteinExistence type="predicted"/>
<reference evidence="1" key="1">
    <citation type="submission" date="2018-02" db="EMBL/GenBank/DDBJ databases">
        <title>Rhizophora mucronata_Transcriptome.</title>
        <authorList>
            <person name="Meera S.P."/>
            <person name="Sreeshan A."/>
            <person name="Augustine A."/>
        </authorList>
    </citation>
    <scope>NUCLEOTIDE SEQUENCE</scope>
    <source>
        <tissue evidence="1">Leaf</tissue>
    </source>
</reference>
<protein>
    <submittedName>
        <fullName evidence="1">Uncharacterized protein</fullName>
    </submittedName>
</protein>
<name>A0A2P2QYK2_RHIMU</name>
<sequence length="31" mass="3860">MHCHTYHLHFSLKLQFSSRSTLFFQTFYSHQ</sequence>
<dbReference type="AlphaFoldDB" id="A0A2P2QYK2"/>